<keyword evidence="1" id="KW-0732">Signal</keyword>
<organism evidence="2 4">
    <name type="scientific">Rotaria socialis</name>
    <dbReference type="NCBI Taxonomy" id="392032"/>
    <lineage>
        <taxon>Eukaryota</taxon>
        <taxon>Metazoa</taxon>
        <taxon>Spiralia</taxon>
        <taxon>Gnathifera</taxon>
        <taxon>Rotifera</taxon>
        <taxon>Eurotatoria</taxon>
        <taxon>Bdelloidea</taxon>
        <taxon>Philodinida</taxon>
        <taxon>Philodinidae</taxon>
        <taxon>Rotaria</taxon>
    </lineage>
</organism>
<feature type="chain" id="PRO_5036414561" description="Secreted protein" evidence="1">
    <location>
        <begin position="21"/>
        <end position="102"/>
    </location>
</feature>
<sequence>MFHQCIILIVGLVTLMHVSATNASGLCSCSCCDGDQCDVIQYTKALQSLQHVLKRQVQQSCRLQQRARRLMGSVHVRVVMVISVIRYMKALQLPHRVLNLIV</sequence>
<feature type="signal peptide" evidence="1">
    <location>
        <begin position="1"/>
        <end position="20"/>
    </location>
</feature>
<dbReference type="EMBL" id="CAJNYV010003012">
    <property type="protein sequence ID" value="CAF3522696.1"/>
    <property type="molecule type" value="Genomic_DNA"/>
</dbReference>
<gene>
    <name evidence="2" type="ORF">KIK155_LOCUS17014</name>
    <name evidence="3" type="ORF">TOA249_LOCUS21524</name>
</gene>
<evidence type="ECO:0000256" key="1">
    <source>
        <dbReference type="SAM" id="SignalP"/>
    </source>
</evidence>
<name>A0A818INF8_9BILA</name>
<evidence type="ECO:0000313" key="4">
    <source>
        <dbReference type="Proteomes" id="UP000663865"/>
    </source>
</evidence>
<accession>A0A818INF8</accession>
<evidence type="ECO:0000313" key="3">
    <source>
        <dbReference type="EMBL" id="CAF4769885.1"/>
    </source>
</evidence>
<protein>
    <recommendedName>
        <fullName evidence="5">Secreted protein</fullName>
    </recommendedName>
</protein>
<dbReference type="Proteomes" id="UP000663865">
    <property type="component" value="Unassembled WGS sequence"/>
</dbReference>
<proteinExistence type="predicted"/>
<evidence type="ECO:0008006" key="5">
    <source>
        <dbReference type="Google" id="ProtNLM"/>
    </source>
</evidence>
<dbReference type="EMBL" id="CAJOBS010001868">
    <property type="protein sequence ID" value="CAF4769885.1"/>
    <property type="molecule type" value="Genomic_DNA"/>
</dbReference>
<dbReference type="Proteomes" id="UP000663838">
    <property type="component" value="Unassembled WGS sequence"/>
</dbReference>
<comment type="caution">
    <text evidence="2">The sequence shown here is derived from an EMBL/GenBank/DDBJ whole genome shotgun (WGS) entry which is preliminary data.</text>
</comment>
<dbReference type="AlphaFoldDB" id="A0A818INF8"/>
<reference evidence="2" key="1">
    <citation type="submission" date="2021-02" db="EMBL/GenBank/DDBJ databases">
        <authorList>
            <person name="Nowell W R."/>
        </authorList>
    </citation>
    <scope>NUCLEOTIDE SEQUENCE</scope>
</reference>
<evidence type="ECO:0000313" key="2">
    <source>
        <dbReference type="EMBL" id="CAF3522696.1"/>
    </source>
</evidence>